<dbReference type="Proteomes" id="UP000177088">
    <property type="component" value="Unassembled WGS sequence"/>
</dbReference>
<feature type="region of interest" description="Disordered" evidence="1">
    <location>
        <begin position="1"/>
        <end position="56"/>
    </location>
</feature>
<feature type="region of interest" description="Disordered" evidence="1">
    <location>
        <begin position="133"/>
        <end position="185"/>
    </location>
</feature>
<reference evidence="2 3" key="1">
    <citation type="journal article" date="2016" name="Nat. Commun.">
        <title>Thousands of microbial genomes shed light on interconnected biogeochemical processes in an aquifer system.</title>
        <authorList>
            <person name="Anantharaman K."/>
            <person name="Brown C.T."/>
            <person name="Hug L.A."/>
            <person name="Sharon I."/>
            <person name="Castelle C.J."/>
            <person name="Probst A.J."/>
            <person name="Thomas B.C."/>
            <person name="Singh A."/>
            <person name="Wilkins M.J."/>
            <person name="Karaoz U."/>
            <person name="Brodie E.L."/>
            <person name="Williams K.H."/>
            <person name="Hubbard S.S."/>
            <person name="Banfield J.F."/>
        </authorList>
    </citation>
    <scope>NUCLEOTIDE SEQUENCE [LARGE SCALE GENOMIC DNA]</scope>
</reference>
<dbReference type="AlphaFoldDB" id="A0A1F7U5M7"/>
<evidence type="ECO:0000313" key="3">
    <source>
        <dbReference type="Proteomes" id="UP000177088"/>
    </source>
</evidence>
<evidence type="ECO:0000313" key="2">
    <source>
        <dbReference type="EMBL" id="OGL72997.1"/>
    </source>
</evidence>
<organism evidence="2 3">
    <name type="scientific">Candidatus Uhrbacteria bacterium RIFCSPHIGHO2_02_FULL_60_10</name>
    <dbReference type="NCBI Taxonomy" id="1802392"/>
    <lineage>
        <taxon>Bacteria</taxon>
        <taxon>Candidatus Uhriibacteriota</taxon>
    </lineage>
</organism>
<comment type="caution">
    <text evidence="2">The sequence shown here is derived from an EMBL/GenBank/DDBJ whole genome shotgun (WGS) entry which is preliminary data.</text>
</comment>
<gene>
    <name evidence="2" type="ORF">A3C96_02810</name>
</gene>
<name>A0A1F7U5M7_9BACT</name>
<dbReference type="EMBL" id="MGEA01000073">
    <property type="protein sequence ID" value="OGL72997.1"/>
    <property type="molecule type" value="Genomic_DNA"/>
</dbReference>
<evidence type="ECO:0000256" key="1">
    <source>
        <dbReference type="SAM" id="MobiDB-lite"/>
    </source>
</evidence>
<feature type="compositionally biased region" description="Basic and acidic residues" evidence="1">
    <location>
        <begin position="152"/>
        <end position="163"/>
    </location>
</feature>
<accession>A0A1F7U5M7</accession>
<protein>
    <submittedName>
        <fullName evidence="2">Uncharacterized protein</fullName>
    </submittedName>
</protein>
<feature type="compositionally biased region" description="Basic and acidic residues" evidence="1">
    <location>
        <begin position="176"/>
        <end position="185"/>
    </location>
</feature>
<sequence>MAFENSAEQPQIPADDKTRATKNPPFDKAALDRLSDSVIGKSPVQEPKFDLTPEQQKKFEEMRAEKIAARDRPATMEELQSQLAVHRTAMEMAREKAKTFSEMAGVNAEGTPSGKNEDPVDLSKVREMGLVSEEKLSQLTSEEKEDALASAKRWEEQAKKSGEDVQMTEEALQKLQAEKPPEMKS</sequence>
<proteinExistence type="predicted"/>
<feature type="compositionally biased region" description="Basic and acidic residues" evidence="1">
    <location>
        <begin position="47"/>
        <end position="56"/>
    </location>
</feature>